<accession>A0A1X2H056</accession>
<reference evidence="1 2" key="1">
    <citation type="submission" date="2016-07" db="EMBL/GenBank/DDBJ databases">
        <title>Pervasive Adenine N6-methylation of Active Genes in Fungi.</title>
        <authorList>
            <consortium name="DOE Joint Genome Institute"/>
            <person name="Mondo S.J."/>
            <person name="Dannebaum R.O."/>
            <person name="Kuo R.C."/>
            <person name="Labutti K."/>
            <person name="Haridas S."/>
            <person name="Kuo A."/>
            <person name="Salamov A."/>
            <person name="Ahrendt S.R."/>
            <person name="Lipzen A."/>
            <person name="Sullivan W."/>
            <person name="Andreopoulos W.B."/>
            <person name="Clum A."/>
            <person name="Lindquist E."/>
            <person name="Daum C."/>
            <person name="Ramamoorthy G.K."/>
            <person name="Gryganskyi A."/>
            <person name="Culley D."/>
            <person name="Magnuson J.K."/>
            <person name="James T.Y."/>
            <person name="O'Malley M.A."/>
            <person name="Stajich J.E."/>
            <person name="Spatafora J.W."/>
            <person name="Visel A."/>
            <person name="Grigoriev I.V."/>
        </authorList>
    </citation>
    <scope>NUCLEOTIDE SEQUENCE [LARGE SCALE GENOMIC DNA]</scope>
    <source>
        <strain evidence="1 2">NRRL 2496</strain>
    </source>
</reference>
<evidence type="ECO:0000313" key="2">
    <source>
        <dbReference type="Proteomes" id="UP000242180"/>
    </source>
</evidence>
<dbReference type="Proteomes" id="UP000242180">
    <property type="component" value="Unassembled WGS sequence"/>
</dbReference>
<organism evidence="1 2">
    <name type="scientific">Syncephalastrum racemosum</name>
    <name type="common">Filamentous fungus</name>
    <dbReference type="NCBI Taxonomy" id="13706"/>
    <lineage>
        <taxon>Eukaryota</taxon>
        <taxon>Fungi</taxon>
        <taxon>Fungi incertae sedis</taxon>
        <taxon>Mucoromycota</taxon>
        <taxon>Mucoromycotina</taxon>
        <taxon>Mucoromycetes</taxon>
        <taxon>Mucorales</taxon>
        <taxon>Syncephalastraceae</taxon>
        <taxon>Syncephalastrum</taxon>
    </lineage>
</organism>
<evidence type="ECO:0000313" key="1">
    <source>
        <dbReference type="EMBL" id="ORY90458.1"/>
    </source>
</evidence>
<dbReference type="InParanoid" id="A0A1X2H056"/>
<name>A0A1X2H056_SYNRA</name>
<proteinExistence type="predicted"/>
<keyword evidence="2" id="KW-1185">Reference proteome</keyword>
<protein>
    <submittedName>
        <fullName evidence="1">Uncharacterized protein</fullName>
    </submittedName>
</protein>
<dbReference type="AlphaFoldDB" id="A0A1X2H056"/>
<gene>
    <name evidence="1" type="ORF">BCR43DRAFT_113207</name>
</gene>
<sequence length="73" mass="8415">MVGCIKKRDHGRLLSSSRLSIESRQPILNQGSCTKTISLEIWAYYILTTMGCWTTDHGRLYQEERPWSAVVIE</sequence>
<dbReference type="EMBL" id="MCGN01000012">
    <property type="protein sequence ID" value="ORY90458.1"/>
    <property type="molecule type" value="Genomic_DNA"/>
</dbReference>
<comment type="caution">
    <text evidence="1">The sequence shown here is derived from an EMBL/GenBank/DDBJ whole genome shotgun (WGS) entry which is preliminary data.</text>
</comment>